<proteinExistence type="predicted"/>
<dbReference type="AlphaFoldDB" id="A0A1H6D6Z1"/>
<evidence type="ECO:0000256" key="1">
    <source>
        <dbReference type="ARBA" id="ARBA00022729"/>
    </source>
</evidence>
<dbReference type="GO" id="GO:0030976">
    <property type="term" value="F:thiamine pyrophosphate binding"/>
    <property type="evidence" value="ECO:0007669"/>
    <property type="project" value="TreeGrafter"/>
</dbReference>
<sequence length="340" mass="36627">MNWPVLKKSTAILGLSALSVVISSQVNAGEITVYSALEEDEIASYLEVAKQELPDVKINVLRLSTGDLGARLIAEADNPQADVVWGFAVTNILNPQISDLLEPYAVAGGAELPESYRAPDDRWFAATGYMGALCVNTERLAEKGLPMPTSWEDLLNPAFKGEIVMPDPSSSGTGYLQVAAILQGLGEEKGWQLIEDLDKNMAQYTSSGSRPCRMAQVGEYTVGASLSFVAMKSIEQGYPLKMVLPSDWAGFELEASGLMAGSDNKEDAKKFLDWTLSSSATDLYSQYKSIITVPGVPASPLAEQAGLPSDLSQVLFPMDFAKSGNERNAILDKWKSTVGR</sequence>
<dbReference type="OrthoDB" id="305758at2"/>
<dbReference type="InterPro" id="IPR026045">
    <property type="entry name" value="Ferric-bd"/>
</dbReference>
<protein>
    <submittedName>
        <fullName evidence="3">Iron(III) transport system substrate-binding protein</fullName>
    </submittedName>
</protein>
<evidence type="ECO:0000256" key="2">
    <source>
        <dbReference type="SAM" id="SignalP"/>
    </source>
</evidence>
<dbReference type="Proteomes" id="UP000236745">
    <property type="component" value="Unassembled WGS sequence"/>
</dbReference>
<dbReference type="GO" id="GO:0030288">
    <property type="term" value="C:outer membrane-bounded periplasmic space"/>
    <property type="evidence" value="ECO:0007669"/>
    <property type="project" value="TreeGrafter"/>
</dbReference>
<dbReference type="SUPFAM" id="SSF53850">
    <property type="entry name" value="Periplasmic binding protein-like II"/>
    <property type="match status" value="1"/>
</dbReference>
<feature type="signal peptide" evidence="2">
    <location>
        <begin position="1"/>
        <end position="28"/>
    </location>
</feature>
<reference evidence="3 4" key="1">
    <citation type="submission" date="2016-10" db="EMBL/GenBank/DDBJ databases">
        <authorList>
            <person name="de Groot N.N."/>
        </authorList>
    </citation>
    <scope>NUCLEOTIDE SEQUENCE [LARGE SCALE GENOMIC DNA]</scope>
    <source>
        <strain evidence="3 4">DSM 22012</strain>
    </source>
</reference>
<dbReference type="CDD" id="cd13544">
    <property type="entry name" value="PBP2_Fbp_like_1"/>
    <property type="match status" value="1"/>
</dbReference>
<accession>A0A1H6D6Z1</accession>
<evidence type="ECO:0000313" key="4">
    <source>
        <dbReference type="Proteomes" id="UP000236745"/>
    </source>
</evidence>
<gene>
    <name evidence="3" type="ORF">SAMN05444390_105125</name>
</gene>
<dbReference type="RefSeq" id="WP_104004958.1">
    <property type="nucleotide sequence ID" value="NZ_FNVQ01000005.1"/>
</dbReference>
<dbReference type="Gene3D" id="3.40.190.10">
    <property type="entry name" value="Periplasmic binding protein-like II"/>
    <property type="match status" value="2"/>
</dbReference>
<dbReference type="Pfam" id="PF13343">
    <property type="entry name" value="SBP_bac_6"/>
    <property type="match status" value="1"/>
</dbReference>
<keyword evidence="1 2" id="KW-0732">Signal</keyword>
<evidence type="ECO:0000313" key="3">
    <source>
        <dbReference type="EMBL" id="SEG81072.1"/>
    </source>
</evidence>
<feature type="chain" id="PRO_5009295569" evidence="2">
    <location>
        <begin position="29"/>
        <end position="340"/>
    </location>
</feature>
<dbReference type="GO" id="GO:0015888">
    <property type="term" value="P:thiamine transport"/>
    <property type="evidence" value="ECO:0007669"/>
    <property type="project" value="TreeGrafter"/>
</dbReference>
<name>A0A1H6D6Z1_9GAMM</name>
<dbReference type="EMBL" id="FNVQ01000005">
    <property type="protein sequence ID" value="SEG81072.1"/>
    <property type="molecule type" value="Genomic_DNA"/>
</dbReference>
<keyword evidence="4" id="KW-1185">Reference proteome</keyword>
<dbReference type="PANTHER" id="PTHR30006">
    <property type="entry name" value="THIAMINE-BINDING PERIPLASMIC PROTEIN-RELATED"/>
    <property type="match status" value="1"/>
</dbReference>
<organism evidence="3 4">
    <name type="scientific">Marinobacterium lutimaris</name>
    <dbReference type="NCBI Taxonomy" id="568106"/>
    <lineage>
        <taxon>Bacteria</taxon>
        <taxon>Pseudomonadati</taxon>
        <taxon>Pseudomonadota</taxon>
        <taxon>Gammaproteobacteria</taxon>
        <taxon>Oceanospirillales</taxon>
        <taxon>Oceanospirillaceae</taxon>
        <taxon>Marinobacterium</taxon>
    </lineage>
</organism>
<dbReference type="GO" id="GO:0030975">
    <property type="term" value="F:thiamine binding"/>
    <property type="evidence" value="ECO:0007669"/>
    <property type="project" value="TreeGrafter"/>
</dbReference>
<dbReference type="PANTHER" id="PTHR30006:SF2">
    <property type="entry name" value="ABC TRANSPORTER SUBSTRATE-BINDING PROTEIN"/>
    <property type="match status" value="1"/>
</dbReference>
<dbReference type="PIRSF" id="PIRSF002825">
    <property type="entry name" value="CfbpA"/>
    <property type="match status" value="1"/>
</dbReference>